<dbReference type="InterPro" id="IPR036291">
    <property type="entry name" value="NAD(P)-bd_dom_sf"/>
</dbReference>
<evidence type="ECO:0000259" key="4">
    <source>
        <dbReference type="Pfam" id="PF13193"/>
    </source>
</evidence>
<protein>
    <recommendedName>
        <fullName evidence="7">AMP-dependent synthetase and ligase</fullName>
    </recommendedName>
</protein>
<dbReference type="PANTHER" id="PTHR44196">
    <property type="entry name" value="DEHYDROGENASE/REDUCTASE SDR FAMILY MEMBER 7B"/>
    <property type="match status" value="1"/>
</dbReference>
<keyword evidence="2" id="KW-0560">Oxidoreductase</keyword>
<dbReference type="CDD" id="cd04433">
    <property type="entry name" value="AFD_class_I"/>
    <property type="match status" value="1"/>
</dbReference>
<comment type="caution">
    <text evidence="5">The sequence shown here is derived from an EMBL/GenBank/DDBJ whole genome shotgun (WGS) entry which is preliminary data.</text>
</comment>
<dbReference type="InterPro" id="IPR045851">
    <property type="entry name" value="AMP-bd_C_sf"/>
</dbReference>
<evidence type="ECO:0000313" key="6">
    <source>
        <dbReference type="Proteomes" id="UP000635606"/>
    </source>
</evidence>
<dbReference type="EMBL" id="BOPH01000113">
    <property type="protein sequence ID" value="GIJ73333.1"/>
    <property type="molecule type" value="Genomic_DNA"/>
</dbReference>
<dbReference type="Gene3D" id="3.40.50.720">
    <property type="entry name" value="NAD(P)-binding Rossmann-like Domain"/>
    <property type="match status" value="1"/>
</dbReference>
<dbReference type="RefSeq" id="WP_203933155.1">
    <property type="nucleotide sequence ID" value="NZ_BOPH01000113.1"/>
</dbReference>
<keyword evidence="6" id="KW-1185">Reference proteome</keyword>
<dbReference type="Pfam" id="PF00501">
    <property type="entry name" value="AMP-binding"/>
    <property type="match status" value="1"/>
</dbReference>
<comment type="similarity">
    <text evidence="1">Belongs to the short-chain dehydrogenases/reductases (SDR) family.</text>
</comment>
<organism evidence="5 6">
    <name type="scientific">Virgisporangium ochraceum</name>
    <dbReference type="NCBI Taxonomy" id="65505"/>
    <lineage>
        <taxon>Bacteria</taxon>
        <taxon>Bacillati</taxon>
        <taxon>Actinomycetota</taxon>
        <taxon>Actinomycetes</taxon>
        <taxon>Micromonosporales</taxon>
        <taxon>Micromonosporaceae</taxon>
        <taxon>Virgisporangium</taxon>
    </lineage>
</organism>
<dbReference type="InterPro" id="IPR042099">
    <property type="entry name" value="ANL_N_sf"/>
</dbReference>
<dbReference type="Pfam" id="PF13193">
    <property type="entry name" value="AMP-binding_C"/>
    <property type="match status" value="1"/>
</dbReference>
<dbReference type="GO" id="GO:0016020">
    <property type="term" value="C:membrane"/>
    <property type="evidence" value="ECO:0007669"/>
    <property type="project" value="TreeGrafter"/>
</dbReference>
<evidence type="ECO:0000256" key="2">
    <source>
        <dbReference type="ARBA" id="ARBA00023002"/>
    </source>
</evidence>
<dbReference type="InterPro" id="IPR000873">
    <property type="entry name" value="AMP-dep_synth/lig_dom"/>
</dbReference>
<dbReference type="Gene3D" id="3.30.300.30">
    <property type="match status" value="1"/>
</dbReference>
<name>A0A8J4EG49_9ACTN</name>
<dbReference type="SUPFAM" id="SSF56801">
    <property type="entry name" value="Acetyl-CoA synthetase-like"/>
    <property type="match status" value="1"/>
</dbReference>
<dbReference type="InterPro" id="IPR002347">
    <property type="entry name" value="SDR_fam"/>
</dbReference>
<evidence type="ECO:0008006" key="7">
    <source>
        <dbReference type="Google" id="ProtNLM"/>
    </source>
</evidence>
<accession>A0A8J4EG49</accession>
<dbReference type="GO" id="GO:0016491">
    <property type="term" value="F:oxidoreductase activity"/>
    <property type="evidence" value="ECO:0007669"/>
    <property type="project" value="UniProtKB-KW"/>
</dbReference>
<dbReference type="PANTHER" id="PTHR44196:SF1">
    <property type="entry name" value="DEHYDROGENASE_REDUCTASE SDR FAMILY MEMBER 7B"/>
    <property type="match status" value="1"/>
</dbReference>
<dbReference type="Proteomes" id="UP000635606">
    <property type="component" value="Unassembled WGS sequence"/>
</dbReference>
<evidence type="ECO:0000313" key="5">
    <source>
        <dbReference type="EMBL" id="GIJ73333.1"/>
    </source>
</evidence>
<dbReference type="Pfam" id="PF00106">
    <property type="entry name" value="adh_short"/>
    <property type="match status" value="1"/>
</dbReference>
<dbReference type="AlphaFoldDB" id="A0A8J4EG49"/>
<gene>
    <name evidence="5" type="ORF">Voc01_082500</name>
</gene>
<sequence length="773" mass="80120">MRWLRVASGVAGRGVAETRLRRAVGGRIVLVTGASEGIGAATARRLAAAGATVLLVSRTVERLEEVRAGIVAAGGAAHVHPADLSDPTAAADLAAAVLRRYRRVDVVVSNAGRSIRRAVADTADRFHDVTRTAALNYLGPVQLLLAVLPAMRAAGGGHVVNVSTAGLAAPAPHWSSYLASKAAFDTWLRCAAPELRRDGVTVSTVYCGLTRTRMSAPTAHYRRMPAMTADEAAAVVCRAVAERPRTTWPWWARAGAVVDTAVAAPVERILAAGLRVQDAAVPLRVLAPTGLLRPDRVVRAVSAGRRHGSTLLAAFAAGPGGGLTGGPGGGLALVDAVGPVTRRVLTGLIRDALSGATHHLGVGPGDRVAVCCTGHRGFVAVTAALTRLGADVVLVPPDLPADRWPAVVARERITAVVTDPDVRVDVDVPVRAWPEVLSAAGPAPVPARPGRMVVLSSGSTGTPSGVTRTLPLRGLLGPVVTHLAHIPLRAGEPIVVAAPPHHGYGLTYLAAGLALGCPVVLAAGLPADAVLDLAARYRAVALFALPVQLRRLAAVPGPPLPALRAVVSGAAPLTPDLCDTLRDRFGERVHNLYGTTEAGWAAIAGPADLRAAPGTVGRAPRGVTLRVVDRRGVPLPPGETGEVQVAGWRPPDGSAGSRWQRTGDLGRLDLAGRLFLAGRVDDMIVSGGENVYPGPLLAALAAHPDVAGAVVTPVDDPEFGQRFAARVEPVRGRTLTPDGLAAWLRPRLSRAERPRDIEVVDHLPRTPTGKPRR</sequence>
<dbReference type="InterPro" id="IPR025110">
    <property type="entry name" value="AMP-bd_C"/>
</dbReference>
<feature type="domain" description="AMP-binding enzyme C-terminal" evidence="4">
    <location>
        <begin position="698"/>
        <end position="770"/>
    </location>
</feature>
<feature type="domain" description="AMP-dependent synthetase/ligase" evidence="3">
    <location>
        <begin position="357"/>
        <end position="647"/>
    </location>
</feature>
<proteinExistence type="inferred from homology"/>
<evidence type="ECO:0000259" key="3">
    <source>
        <dbReference type="Pfam" id="PF00501"/>
    </source>
</evidence>
<evidence type="ECO:0000256" key="1">
    <source>
        <dbReference type="ARBA" id="ARBA00006484"/>
    </source>
</evidence>
<dbReference type="PRINTS" id="PR00081">
    <property type="entry name" value="GDHRDH"/>
</dbReference>
<dbReference type="SUPFAM" id="SSF51735">
    <property type="entry name" value="NAD(P)-binding Rossmann-fold domains"/>
    <property type="match status" value="1"/>
</dbReference>
<reference evidence="5" key="1">
    <citation type="submission" date="2021-01" db="EMBL/GenBank/DDBJ databases">
        <title>Whole genome shotgun sequence of Virgisporangium ochraceum NBRC 16418.</title>
        <authorList>
            <person name="Komaki H."/>
            <person name="Tamura T."/>
        </authorList>
    </citation>
    <scope>NUCLEOTIDE SEQUENCE</scope>
    <source>
        <strain evidence="5">NBRC 16418</strain>
    </source>
</reference>
<dbReference type="Gene3D" id="3.40.50.12780">
    <property type="entry name" value="N-terminal domain of ligase-like"/>
    <property type="match status" value="1"/>
</dbReference>
<dbReference type="CDD" id="cd05233">
    <property type="entry name" value="SDR_c"/>
    <property type="match status" value="1"/>
</dbReference>